<evidence type="ECO:0000259" key="1">
    <source>
        <dbReference type="Pfam" id="PF13026"/>
    </source>
</evidence>
<dbReference type="Pfam" id="PF13026">
    <property type="entry name" value="DUF3887"/>
    <property type="match status" value="1"/>
</dbReference>
<dbReference type="RefSeq" id="WP_096919981.1">
    <property type="nucleotide sequence ID" value="NZ_CP029487.1"/>
</dbReference>
<reference evidence="2 3" key="1">
    <citation type="submission" date="2018-05" db="EMBL/GenBank/DDBJ databases">
        <title>Genome comparison of Eubacterium sp.</title>
        <authorList>
            <person name="Feng Y."/>
            <person name="Sanchez-Andrea I."/>
            <person name="Stams A.J.M."/>
            <person name="De Vos W.M."/>
        </authorList>
    </citation>
    <scope>NUCLEOTIDE SEQUENCE [LARGE SCALE GENOMIC DNA]</scope>
    <source>
        <strain evidence="2 3">YI</strain>
    </source>
</reference>
<dbReference type="Gene3D" id="3.10.450.590">
    <property type="match status" value="1"/>
</dbReference>
<dbReference type="AlphaFoldDB" id="A0A4P9C8M0"/>
<evidence type="ECO:0000313" key="2">
    <source>
        <dbReference type="EMBL" id="QCT71005.1"/>
    </source>
</evidence>
<sequence length="134" mass="15135">MKKKKYLALFLVAIWVALLFTGCNKGKYGEDTKVKSEEITHSLVQALAEGAYEKAADDFLYTTKAKEEMDAQSLERLWEKLSDGKGDFREIAGLEDDNWDKELKIIVTCSFEKGTAELVVAFDRTVKIKSIYPG</sequence>
<organism evidence="2 3">
    <name type="scientific">Eubacterium maltosivorans</name>
    <dbReference type="NCBI Taxonomy" id="2041044"/>
    <lineage>
        <taxon>Bacteria</taxon>
        <taxon>Bacillati</taxon>
        <taxon>Bacillota</taxon>
        <taxon>Clostridia</taxon>
        <taxon>Eubacteriales</taxon>
        <taxon>Eubacteriaceae</taxon>
        <taxon>Eubacterium</taxon>
    </lineage>
</organism>
<gene>
    <name evidence="2" type="ORF">CPZ25_006580</name>
</gene>
<name>A0A4P9C8M0_EUBML</name>
<dbReference type="EMBL" id="CP029487">
    <property type="protein sequence ID" value="QCT71005.1"/>
    <property type="molecule type" value="Genomic_DNA"/>
</dbReference>
<feature type="domain" description="DUF3887" evidence="1">
    <location>
        <begin position="43"/>
        <end position="129"/>
    </location>
</feature>
<keyword evidence="3" id="KW-1185">Reference proteome</keyword>
<dbReference type="InterPro" id="IPR024981">
    <property type="entry name" value="DUF3887"/>
</dbReference>
<proteinExistence type="predicted"/>
<protein>
    <submittedName>
        <fullName evidence="2">DUF3887 domain-containing protein</fullName>
    </submittedName>
</protein>
<evidence type="ECO:0000313" key="3">
    <source>
        <dbReference type="Proteomes" id="UP000218387"/>
    </source>
</evidence>
<dbReference type="Proteomes" id="UP000218387">
    <property type="component" value="Chromosome"/>
</dbReference>
<accession>A0A4P9C8M0</accession>
<dbReference type="KEGG" id="emt:CPZ25_006580"/>
<dbReference type="PROSITE" id="PS51257">
    <property type="entry name" value="PROKAR_LIPOPROTEIN"/>
    <property type="match status" value="1"/>
</dbReference>